<evidence type="ECO:0000256" key="3">
    <source>
        <dbReference type="ARBA" id="ARBA00023065"/>
    </source>
</evidence>
<gene>
    <name evidence="4" type="ORF">SAMN04489758_10745</name>
</gene>
<dbReference type="Gene3D" id="3.30.2320.30">
    <property type="entry name" value="ATP synthase, E subunit, C-terminal"/>
    <property type="match status" value="1"/>
</dbReference>
<proteinExistence type="inferred from homology"/>
<evidence type="ECO:0000256" key="1">
    <source>
        <dbReference type="ARBA" id="ARBA00005901"/>
    </source>
</evidence>
<evidence type="ECO:0000256" key="2">
    <source>
        <dbReference type="ARBA" id="ARBA00022448"/>
    </source>
</evidence>
<evidence type="ECO:0000313" key="5">
    <source>
        <dbReference type="Proteomes" id="UP000198558"/>
    </source>
</evidence>
<evidence type="ECO:0000313" key="4">
    <source>
        <dbReference type="EMBL" id="SET34869.1"/>
    </source>
</evidence>
<dbReference type="GO" id="GO:0033178">
    <property type="term" value="C:proton-transporting two-sector ATPase complex, catalytic domain"/>
    <property type="evidence" value="ECO:0007669"/>
    <property type="project" value="InterPro"/>
</dbReference>
<dbReference type="SUPFAM" id="SSF160527">
    <property type="entry name" value="V-type ATPase subunit E-like"/>
    <property type="match status" value="1"/>
</dbReference>
<dbReference type="Pfam" id="PF01991">
    <property type="entry name" value="vATP-synt_E"/>
    <property type="match status" value="1"/>
</dbReference>
<comment type="similarity">
    <text evidence="1">Belongs to the V-ATPase E subunit family.</text>
</comment>
<dbReference type="Proteomes" id="UP000198558">
    <property type="component" value="Unassembled WGS sequence"/>
</dbReference>
<dbReference type="GeneID" id="78287979"/>
<dbReference type="RefSeq" id="WP_092353033.1">
    <property type="nucleotide sequence ID" value="NZ_FOIN01000007.1"/>
</dbReference>
<dbReference type="EMBL" id="FOIN01000007">
    <property type="protein sequence ID" value="SET34869.1"/>
    <property type="molecule type" value="Genomic_DNA"/>
</dbReference>
<reference evidence="5" key="1">
    <citation type="submission" date="2016-10" db="EMBL/GenBank/DDBJ databases">
        <authorList>
            <person name="Varghese N."/>
            <person name="Submissions S."/>
        </authorList>
    </citation>
    <scope>NUCLEOTIDE SEQUENCE [LARGE SCALE GENOMIC DNA]</scope>
    <source>
        <strain evidence="5">DSM 1551</strain>
    </source>
</reference>
<dbReference type="InterPro" id="IPR002842">
    <property type="entry name" value="ATPase_V1_Esu"/>
</dbReference>
<keyword evidence="3" id="KW-0406">Ion transport</keyword>
<dbReference type="OrthoDB" id="1862548at2"/>
<name>A0A1I0DQM8_9FIRM</name>
<keyword evidence="2" id="KW-0813">Transport</keyword>
<sequence>MEKKEQVFLYMKEEIERLAGFEEEKILAEAKQLEEEVYNQIKAEAKKDAEVLLAKELVEISSNASVEASLSQEEKTKKLVEKREEYVANIFGEAKEKLVEFVDSKDYKAYLIKHIEKIGKLYQMENSILKLRKEDLKYKDKLIKAYGMPIEVEVSDKILIGGFIIENKATNVVVDESLDFALENQKDRFYKTSGLMIK</sequence>
<protein>
    <submittedName>
        <fullName evidence="4">ATP synthase E subunit</fullName>
    </submittedName>
</protein>
<dbReference type="GO" id="GO:0046961">
    <property type="term" value="F:proton-transporting ATPase activity, rotational mechanism"/>
    <property type="evidence" value="ECO:0007669"/>
    <property type="project" value="InterPro"/>
</dbReference>
<dbReference type="InterPro" id="IPR038495">
    <property type="entry name" value="ATPase_E_C"/>
</dbReference>
<keyword evidence="5" id="KW-1185">Reference proteome</keyword>
<organism evidence="4 5">
    <name type="scientific">Thomasclavelia cocleata</name>
    <dbReference type="NCBI Taxonomy" id="69824"/>
    <lineage>
        <taxon>Bacteria</taxon>
        <taxon>Bacillati</taxon>
        <taxon>Bacillota</taxon>
        <taxon>Erysipelotrichia</taxon>
        <taxon>Erysipelotrichales</taxon>
        <taxon>Coprobacillaceae</taxon>
        <taxon>Thomasclavelia</taxon>
    </lineage>
</organism>
<accession>A0A1I0DQM8</accession>
<dbReference type="AlphaFoldDB" id="A0A1I0DQM8"/>